<keyword evidence="3" id="KW-1185">Reference proteome</keyword>
<evidence type="ECO:0008006" key="4">
    <source>
        <dbReference type="Google" id="ProtNLM"/>
    </source>
</evidence>
<evidence type="ECO:0000313" key="3">
    <source>
        <dbReference type="Proteomes" id="UP001500620"/>
    </source>
</evidence>
<dbReference type="Proteomes" id="UP001500620">
    <property type="component" value="Unassembled WGS sequence"/>
</dbReference>
<proteinExistence type="predicted"/>
<dbReference type="RefSeq" id="WP_345143223.1">
    <property type="nucleotide sequence ID" value="NZ_BAABAT010000073.1"/>
</dbReference>
<evidence type="ECO:0000256" key="1">
    <source>
        <dbReference type="SAM" id="MobiDB-lite"/>
    </source>
</evidence>
<accession>A0ABP8DUH9</accession>
<name>A0ABP8DUH9_9ACTN</name>
<feature type="region of interest" description="Disordered" evidence="1">
    <location>
        <begin position="86"/>
        <end position="117"/>
    </location>
</feature>
<protein>
    <recommendedName>
        <fullName evidence="4">Alkylmercury lyase</fullName>
    </recommendedName>
</protein>
<reference evidence="3" key="1">
    <citation type="journal article" date="2019" name="Int. J. Syst. Evol. Microbiol.">
        <title>The Global Catalogue of Microorganisms (GCM) 10K type strain sequencing project: providing services to taxonomists for standard genome sequencing and annotation.</title>
        <authorList>
            <consortium name="The Broad Institute Genomics Platform"/>
            <consortium name="The Broad Institute Genome Sequencing Center for Infectious Disease"/>
            <person name="Wu L."/>
            <person name="Ma J."/>
        </authorList>
    </citation>
    <scope>NUCLEOTIDE SEQUENCE [LARGE SCALE GENOMIC DNA]</scope>
    <source>
        <strain evidence="3">JCM 17441</strain>
    </source>
</reference>
<dbReference type="EMBL" id="BAABAT010000073">
    <property type="protein sequence ID" value="GAA4263594.1"/>
    <property type="molecule type" value="Genomic_DNA"/>
</dbReference>
<comment type="caution">
    <text evidence="2">The sequence shown here is derived from an EMBL/GenBank/DDBJ whole genome shotgun (WGS) entry which is preliminary data.</text>
</comment>
<gene>
    <name evidence="2" type="ORF">GCM10022255_109550</name>
</gene>
<sequence length="117" mass="12102">MAAPVAIELLLVPQCPHADAARRLLAQCLAEAQVDVAVVERVGDFPSPTILVDGRDVVTGDEAMTGVSACRLDLPTGAQIHRALRRATRPVDAAPHTDVGDSPAQPAAGVPGIRSLP</sequence>
<organism evidence="2 3">
    <name type="scientific">Dactylosporangium darangshiense</name>
    <dbReference type="NCBI Taxonomy" id="579108"/>
    <lineage>
        <taxon>Bacteria</taxon>
        <taxon>Bacillati</taxon>
        <taxon>Actinomycetota</taxon>
        <taxon>Actinomycetes</taxon>
        <taxon>Micromonosporales</taxon>
        <taxon>Micromonosporaceae</taxon>
        <taxon>Dactylosporangium</taxon>
    </lineage>
</organism>
<evidence type="ECO:0000313" key="2">
    <source>
        <dbReference type="EMBL" id="GAA4263594.1"/>
    </source>
</evidence>